<dbReference type="AlphaFoldDB" id="A0A9N7Z894"/>
<dbReference type="GO" id="GO:0042795">
    <property type="term" value="P:snRNA transcription by RNA polymerase II"/>
    <property type="evidence" value="ECO:0007669"/>
    <property type="project" value="TreeGrafter"/>
</dbReference>
<evidence type="ECO:0000256" key="10">
    <source>
        <dbReference type="ARBA" id="ARBA00023136"/>
    </source>
</evidence>
<dbReference type="PANTHER" id="PTHR23288:SF38">
    <property type="entry name" value="OCCLUDIN"/>
    <property type="match status" value="1"/>
</dbReference>
<evidence type="ECO:0000256" key="2">
    <source>
        <dbReference type="ARBA" id="ARBA00004651"/>
    </source>
</evidence>
<evidence type="ECO:0000256" key="5">
    <source>
        <dbReference type="ARBA" id="ARBA00022475"/>
    </source>
</evidence>
<feature type="transmembrane region" description="Helical" evidence="15">
    <location>
        <begin position="782"/>
        <end position="807"/>
    </location>
</feature>
<feature type="coiled-coil region" evidence="13">
    <location>
        <begin position="1082"/>
        <end position="1109"/>
    </location>
</feature>
<comment type="caution">
    <text evidence="18">The sequence shown here is derived from an EMBL/GenBank/DDBJ whole genome shotgun (WGS) entry which is preliminary data.</text>
</comment>
<dbReference type="PANTHER" id="PTHR23288">
    <property type="entry name" value="OCCLUDIN AND RNA POLYMERASE II ELONGATION FACTOR ELL"/>
    <property type="match status" value="1"/>
</dbReference>
<keyword evidence="6 11" id="KW-0812">Transmembrane</keyword>
<gene>
    <name evidence="18" type="ORF">PLEPLA_LOCUS41978</name>
</gene>
<reference evidence="18" key="1">
    <citation type="submission" date="2020-03" db="EMBL/GenBank/DDBJ databases">
        <authorList>
            <person name="Weist P."/>
        </authorList>
    </citation>
    <scope>NUCLEOTIDE SEQUENCE</scope>
</reference>
<evidence type="ECO:0000256" key="12">
    <source>
        <dbReference type="PROSITE-ProRule" id="PRU01324"/>
    </source>
</evidence>
<proteinExistence type="inferred from homology"/>
<dbReference type="GO" id="GO:0000987">
    <property type="term" value="F:cis-regulatory region sequence-specific DNA binding"/>
    <property type="evidence" value="ECO:0007669"/>
    <property type="project" value="TreeGrafter"/>
</dbReference>
<dbReference type="Gene3D" id="6.10.140.340">
    <property type="match status" value="2"/>
</dbReference>
<dbReference type="InterPro" id="IPR008253">
    <property type="entry name" value="Marvel"/>
</dbReference>
<comment type="subcellular location">
    <subcellularLocation>
        <location evidence="1">Cell junction</location>
        <location evidence="1">Tight junction</location>
    </subcellularLocation>
    <subcellularLocation>
        <location evidence="2">Cell membrane</location>
        <topology evidence="2">Multi-pass membrane protein</topology>
    </subcellularLocation>
</comment>
<evidence type="ECO:0000256" key="7">
    <source>
        <dbReference type="ARBA" id="ARBA00022949"/>
    </source>
</evidence>
<dbReference type="GO" id="GO:0005886">
    <property type="term" value="C:plasma membrane"/>
    <property type="evidence" value="ECO:0007669"/>
    <property type="project" value="UniProtKB-SubCell"/>
</dbReference>
<dbReference type="Pfam" id="PF01284">
    <property type="entry name" value="MARVEL"/>
    <property type="match status" value="1"/>
</dbReference>
<evidence type="ECO:0008006" key="20">
    <source>
        <dbReference type="Google" id="ProtNLM"/>
    </source>
</evidence>
<dbReference type="GO" id="GO:0008023">
    <property type="term" value="C:transcription elongation factor complex"/>
    <property type="evidence" value="ECO:0007669"/>
    <property type="project" value="TreeGrafter"/>
</dbReference>
<dbReference type="Pfam" id="PF07303">
    <property type="entry name" value="Occludin_ELL"/>
    <property type="match status" value="2"/>
</dbReference>
<feature type="domain" description="MARVEL" evidence="16">
    <location>
        <begin position="676"/>
        <end position="890"/>
    </location>
</feature>
<organism evidence="18 19">
    <name type="scientific">Pleuronectes platessa</name>
    <name type="common">European plaice</name>
    <dbReference type="NCBI Taxonomy" id="8262"/>
    <lineage>
        <taxon>Eukaryota</taxon>
        <taxon>Metazoa</taxon>
        <taxon>Chordata</taxon>
        <taxon>Craniata</taxon>
        <taxon>Vertebrata</taxon>
        <taxon>Euteleostomi</taxon>
        <taxon>Actinopterygii</taxon>
        <taxon>Neopterygii</taxon>
        <taxon>Teleostei</taxon>
        <taxon>Neoteleostei</taxon>
        <taxon>Acanthomorphata</taxon>
        <taxon>Carangaria</taxon>
        <taxon>Pleuronectiformes</taxon>
        <taxon>Pleuronectoidei</taxon>
        <taxon>Pleuronectidae</taxon>
        <taxon>Pleuronectes</taxon>
    </lineage>
</organism>
<keyword evidence="9 13" id="KW-0175">Coiled coil</keyword>
<feature type="transmembrane region" description="Helical" evidence="15">
    <location>
        <begin position="865"/>
        <end position="886"/>
    </location>
</feature>
<evidence type="ECO:0000256" key="13">
    <source>
        <dbReference type="SAM" id="Coils"/>
    </source>
</evidence>
<evidence type="ECO:0000256" key="15">
    <source>
        <dbReference type="SAM" id="Phobius"/>
    </source>
</evidence>
<keyword evidence="4" id="KW-0796">Tight junction</keyword>
<keyword evidence="8 15" id="KW-1133">Transmembrane helix</keyword>
<evidence type="ECO:0000259" key="17">
    <source>
        <dbReference type="PROSITE" id="PS51980"/>
    </source>
</evidence>
<feature type="transmembrane region" description="Helical" evidence="15">
    <location>
        <begin position="245"/>
        <end position="269"/>
    </location>
</feature>
<name>A0A9N7Z894_PLEPL</name>
<keyword evidence="7" id="KW-0965">Cell junction</keyword>
<feature type="compositionally biased region" description="Polar residues" evidence="14">
    <location>
        <begin position="965"/>
        <end position="978"/>
    </location>
</feature>
<dbReference type="InterPro" id="IPR031176">
    <property type="entry name" value="ELL/occludin"/>
</dbReference>
<evidence type="ECO:0000256" key="6">
    <source>
        <dbReference type="ARBA" id="ARBA00022692"/>
    </source>
</evidence>
<evidence type="ECO:0000256" key="1">
    <source>
        <dbReference type="ARBA" id="ARBA00004435"/>
    </source>
</evidence>
<feature type="transmembrane region" description="Helical" evidence="15">
    <location>
        <begin position="336"/>
        <end position="356"/>
    </location>
</feature>
<evidence type="ECO:0000256" key="14">
    <source>
        <dbReference type="SAM" id="MobiDB-lite"/>
    </source>
</evidence>
<feature type="compositionally biased region" description="Pro residues" evidence="14">
    <location>
        <begin position="28"/>
        <end position="43"/>
    </location>
</feature>
<dbReference type="PROSITE" id="PS51980">
    <property type="entry name" value="OCEL"/>
    <property type="match status" value="2"/>
</dbReference>
<feature type="transmembrane region" description="Helical" evidence="15">
    <location>
        <begin position="190"/>
        <end position="213"/>
    </location>
</feature>
<feature type="region of interest" description="Disordered" evidence="14">
    <location>
        <begin position="965"/>
        <end position="1032"/>
    </location>
</feature>
<accession>A0A9N7Z894</accession>
<feature type="transmembrane region" description="Helical" evidence="15">
    <location>
        <begin position="683"/>
        <end position="705"/>
    </location>
</feature>
<keyword evidence="5" id="KW-1003">Cell membrane</keyword>
<dbReference type="GO" id="GO:0032968">
    <property type="term" value="P:positive regulation of transcription elongation by RNA polymerase II"/>
    <property type="evidence" value="ECO:0007669"/>
    <property type="project" value="TreeGrafter"/>
</dbReference>
<keyword evidence="19" id="KW-1185">Reference proteome</keyword>
<feature type="domain" description="MARVEL" evidence="16">
    <location>
        <begin position="186"/>
        <end position="357"/>
    </location>
</feature>
<evidence type="ECO:0000256" key="4">
    <source>
        <dbReference type="ARBA" id="ARBA00022427"/>
    </source>
</evidence>
<feature type="domain" description="OCEL" evidence="17">
    <location>
        <begin position="1053"/>
        <end position="1128"/>
    </location>
</feature>
<dbReference type="GO" id="GO:0005923">
    <property type="term" value="C:bicellular tight junction"/>
    <property type="evidence" value="ECO:0007669"/>
    <property type="project" value="UniProtKB-SubCell"/>
</dbReference>
<feature type="domain" description="OCEL" evidence="17">
    <location>
        <begin position="437"/>
        <end position="548"/>
    </location>
</feature>
<evidence type="ECO:0000256" key="9">
    <source>
        <dbReference type="ARBA" id="ARBA00023054"/>
    </source>
</evidence>
<evidence type="ECO:0000256" key="8">
    <source>
        <dbReference type="ARBA" id="ARBA00022989"/>
    </source>
</evidence>
<dbReference type="Proteomes" id="UP001153269">
    <property type="component" value="Unassembled WGS sequence"/>
</dbReference>
<evidence type="ECO:0000259" key="16">
    <source>
        <dbReference type="PROSITE" id="PS51225"/>
    </source>
</evidence>
<dbReference type="PROSITE" id="PS51225">
    <property type="entry name" value="MARVEL"/>
    <property type="match status" value="2"/>
</dbReference>
<evidence type="ECO:0000313" key="18">
    <source>
        <dbReference type="EMBL" id="CAB1454216.1"/>
    </source>
</evidence>
<feature type="region of interest" description="Disordered" evidence="14">
    <location>
        <begin position="93"/>
        <end position="149"/>
    </location>
</feature>
<dbReference type="SUPFAM" id="SSF144292">
    <property type="entry name" value="occludin/ELL-like"/>
    <property type="match status" value="2"/>
</dbReference>
<protein>
    <recommendedName>
        <fullName evidence="20">Occludin</fullName>
    </recommendedName>
</protein>
<feature type="compositionally biased region" description="Polar residues" evidence="14">
    <location>
        <begin position="128"/>
        <end position="138"/>
    </location>
</feature>
<sequence>MRSWSSRFKGQEPDSEAGSSSSKRNSIPDPPVPVWVTHTPPPDDITEDGNSTGRTSSTPPYAGEDEDKKGSMKDKLKSLIPQSWGGILHRWTRESDSETSTTGIQILPNGTRVSPPVSPLLERKNWAGSLSESSQNSHKPLLRESPTDELFGRGPGEESLLSSIHPAEHYAEKLEVYRQKYSYLKSWPGLLRLLAGLQLLFGGMVLACVIAYIQKDSEWSSMYGLYNNNGLGMSGYSYQGPMTPFVLAVVGVTWIITLCLLAVGMTMYYRTILLDAPWWPLTEAFINMALFLLYMAAGIVYLNDLNRGGLCFMTIGVNPIMANLCRVDGGQMAGTAFVFINMTLYLGSFLVCLKMWRHEAARTEREHFGNKRREEFHQSVPLATTKTKRISFRDEMDKSLSKDHIGPHALVPEVHKNPVSLKRDTTSEYIPKTFIIADYIMKYPEISSVEERENYKAVFGDQYQEYKDLYRDISTTLGKFRELDTMMTGVLREGRSHEDRRRIQSLLKKYRQKKIDPAFLEKKERCDYLKAKLSHLKKRIHTFDQETMTNLQVDAGVVEGLKQHVAILQQQCEQEGLMGNVSLQSVSVSERLQWEQQEKVSTIDNDEVYDNETEATSTMYDSPPVYSPPYSTASQSFYPTRSLHSPQSQYVPYDYHLPPDSHHMEGRPQHFYRWFSPPGFVKTFQGATVLMCFLIFACVASTLVWDMNGFGYGGFAAGATGGGAGAGSGYYGGSYGYGGSYMTPQSAKSAMISMAAINFLVSLGFLVGSFSRSRALRGCRFYLTVFICDIILAVLQGIIDIIFVIGVNPMSQSSQSMLYNPMLMMCQNIQGSPSLSGSLGAGFPGGFPMYNQYLHHYCYMDPEEAVALVLGLMVVLALSLSAYFAYKTRSKIWRHGKPNIYWDDPMVRPAEGRDVQDWVNADGDMRSTQHAPTVVASERGALDLRVENSVVSYSNATVSIHSEGQYNSNSFSADTSKPVSAEPLYQNSRVTVYSSSSSDEPDSVRKPPTQHVRRKERRDREPRPAAQEMVESQYETGYTTGDTGNELDQDHTAHLYRLYPEITSDEQRQQYKREFDSDLSRYKRLCADMDNVSDEMHKLSRELDALDESSVKYQGVAEEYNRLKYLKR</sequence>
<feature type="transmembrane region" description="Helical" evidence="15">
    <location>
        <begin position="750"/>
        <end position="770"/>
    </location>
</feature>
<dbReference type="InterPro" id="IPR010844">
    <property type="entry name" value="Occludin_ELL"/>
</dbReference>
<dbReference type="EMBL" id="CADEAL010004203">
    <property type="protein sequence ID" value="CAB1454216.1"/>
    <property type="molecule type" value="Genomic_DNA"/>
</dbReference>
<evidence type="ECO:0000256" key="3">
    <source>
        <dbReference type="ARBA" id="ARBA00009171"/>
    </source>
</evidence>
<feature type="transmembrane region" description="Helical" evidence="15">
    <location>
        <begin position="281"/>
        <end position="302"/>
    </location>
</feature>
<evidence type="ECO:0000256" key="11">
    <source>
        <dbReference type="PROSITE-ProRule" id="PRU00581"/>
    </source>
</evidence>
<feature type="region of interest" description="Disordered" evidence="14">
    <location>
        <begin position="1"/>
        <end position="74"/>
    </location>
</feature>
<evidence type="ECO:0000313" key="19">
    <source>
        <dbReference type="Proteomes" id="UP001153269"/>
    </source>
</evidence>
<feature type="non-terminal residue" evidence="18">
    <location>
        <position position="1"/>
    </location>
</feature>
<keyword evidence="10 11" id="KW-0472">Membrane</keyword>
<feature type="compositionally biased region" description="Polar residues" evidence="14">
    <location>
        <begin position="48"/>
        <end position="59"/>
    </location>
</feature>
<comment type="similarity">
    <text evidence="3 12">Belongs to the ELL/occludin family.</text>
</comment>